<dbReference type="Proteomes" id="UP001501427">
    <property type="component" value="Unassembled WGS sequence"/>
</dbReference>
<reference evidence="10" key="2">
    <citation type="journal article" date="2019" name="Int. J. Syst. Evol. Microbiol.">
        <title>The Global Catalogue of Microorganisms (GCM) 10K type strain sequencing project: providing services to taxonomists for standard genome sequencing and annotation.</title>
        <authorList>
            <consortium name="The Broad Institute Genomics Platform"/>
            <consortium name="The Broad Institute Genome Sequencing Center for Infectious Disease"/>
            <person name="Wu L."/>
            <person name="Ma J."/>
        </authorList>
    </citation>
    <scope>NUCLEOTIDE SEQUENCE [LARGE SCALE GENOMIC DNA]</scope>
    <source>
        <strain evidence="10">JCM 10667</strain>
    </source>
</reference>
<dbReference type="AlphaFoldDB" id="A0A7W7IK12"/>
<evidence type="ECO:0000256" key="2">
    <source>
        <dbReference type="ARBA" id="ARBA00022692"/>
    </source>
</evidence>
<protein>
    <submittedName>
        <fullName evidence="8">Putative membrane protein YccC</fullName>
    </submittedName>
</protein>
<evidence type="ECO:0000256" key="4">
    <source>
        <dbReference type="ARBA" id="ARBA00023136"/>
    </source>
</evidence>
<keyword evidence="10" id="KW-1185">Reference proteome</keyword>
<feature type="transmembrane region" description="Helical" evidence="5">
    <location>
        <begin position="20"/>
        <end position="38"/>
    </location>
</feature>
<evidence type="ECO:0000256" key="3">
    <source>
        <dbReference type="ARBA" id="ARBA00022989"/>
    </source>
</evidence>
<keyword evidence="2 5" id="KW-0812">Transmembrane</keyword>
<evidence type="ECO:0000313" key="9">
    <source>
        <dbReference type="Proteomes" id="UP000549343"/>
    </source>
</evidence>
<evidence type="ECO:0000259" key="6">
    <source>
        <dbReference type="Pfam" id="PF13515"/>
    </source>
</evidence>
<feature type="transmembrane region" description="Helical" evidence="5">
    <location>
        <begin position="506"/>
        <end position="528"/>
    </location>
</feature>
<feature type="transmembrane region" description="Helical" evidence="5">
    <location>
        <begin position="461"/>
        <end position="485"/>
    </location>
</feature>
<feature type="transmembrane region" description="Helical" evidence="5">
    <location>
        <begin position="96"/>
        <end position="124"/>
    </location>
</feature>
<dbReference type="Proteomes" id="UP000549343">
    <property type="component" value="Unassembled WGS sequence"/>
</dbReference>
<comment type="subcellular location">
    <subcellularLocation>
        <location evidence="1">Membrane</location>
        <topology evidence="1">Multi-pass membrane protein</topology>
    </subcellularLocation>
</comment>
<dbReference type="EMBL" id="JACHMV010000001">
    <property type="protein sequence ID" value="MBB4778547.1"/>
    <property type="molecule type" value="Genomic_DNA"/>
</dbReference>
<feature type="transmembrane region" description="Helical" evidence="5">
    <location>
        <begin position="71"/>
        <end position="89"/>
    </location>
</feature>
<evidence type="ECO:0000256" key="1">
    <source>
        <dbReference type="ARBA" id="ARBA00004141"/>
    </source>
</evidence>
<dbReference type="RefSeq" id="WP_184889625.1">
    <property type="nucleotide sequence ID" value="NZ_BAAAHD010000008.1"/>
</dbReference>
<proteinExistence type="predicted"/>
<dbReference type="Pfam" id="PF13515">
    <property type="entry name" value="FUSC_2"/>
    <property type="match status" value="1"/>
</dbReference>
<feature type="domain" description="Integral membrane bound transporter" evidence="6">
    <location>
        <begin position="399"/>
        <end position="522"/>
    </location>
</feature>
<keyword evidence="4 5" id="KW-0472">Membrane</keyword>
<organism evidence="8 9">
    <name type="scientific">Actinomadura livida</name>
    <dbReference type="NCBI Taxonomy" id="79909"/>
    <lineage>
        <taxon>Bacteria</taxon>
        <taxon>Bacillati</taxon>
        <taxon>Actinomycetota</taxon>
        <taxon>Actinomycetes</taxon>
        <taxon>Streptosporangiales</taxon>
        <taxon>Thermomonosporaceae</taxon>
        <taxon>Actinomadura</taxon>
    </lineage>
</organism>
<reference evidence="8 9" key="3">
    <citation type="submission" date="2020-08" db="EMBL/GenBank/DDBJ databases">
        <title>Sequencing the genomes of 1000 actinobacteria strains.</title>
        <authorList>
            <person name="Klenk H.-P."/>
        </authorList>
    </citation>
    <scope>NUCLEOTIDE SEQUENCE [LARGE SCALE GENOMIC DNA]</scope>
    <source>
        <strain evidence="8 9">DSM 44772</strain>
    </source>
</reference>
<dbReference type="InterPro" id="IPR049453">
    <property type="entry name" value="Memb_transporter_dom"/>
</dbReference>
<evidence type="ECO:0000313" key="8">
    <source>
        <dbReference type="EMBL" id="MBB4778547.1"/>
    </source>
</evidence>
<feature type="transmembrane region" description="Helical" evidence="5">
    <location>
        <begin position="136"/>
        <end position="156"/>
    </location>
</feature>
<sequence length="714" mass="74263">MIAGRMGGLLTRIREEAAPFYGLAAALGIGAPLLAGLVTGRLDQATLAGIGAFLLAFTAPTGPYGARARSLGTSVAVIAIGGALGGLLAGHRWAVVAAIAVIVPAAVSLSWMRPTAVLAVLLTAVRPPPGHPLENMALMALGGLWLSALLLVPWPARRLRPLGRSLGAAADAIAALLDFVGGELENPSRTDERVSAWDHRHKRAVAALRDASTTARLYLSGEEEDQRSTQPKRLIDAFHRLLWTTVGLHAQMAALTAQGRVPESVPGGWRSGAEEAVAGLAERTRLLAEALARTRPGAERGDRAVVRALPSLDVPGRDGSAGAVEAAMAGQVGRSIHRLDSTLDSAWHILGDGLRLGLRARPHRPRVRPDGWAAKLGGAVRGRSALFRHTARVAVLVTLAASVSAALRLQHGQWLPVTVLLSLRDTFRQTLTRVEQRVGGGAAGAAVAAVLLALAPGPPHIVALMTVFAAAGFAVRSVSYALWSVCSTPLIMMLMDLSRLSSWDVALQRIAMVAAGGAIAVLGARLLWPRGAAQEVPARIAELLSADAELARAAAAVAGGQTDRLPHDRLVAVAAAIDGAADLRSRLADEPSPDPGRLDRLDAVVRASEHLRDHLVAVAGVEPLGGDVPAARILDRAADGIERAAATGGRAPDGPAGSPLDLAGEFAALDERIASLTRRGRGEELRRLAVVPHTLGALVDDVNELAAPEVVLVR</sequence>
<feature type="transmembrane region" description="Helical" evidence="5">
    <location>
        <begin position="438"/>
        <end position="455"/>
    </location>
</feature>
<keyword evidence="3 5" id="KW-1133">Transmembrane helix</keyword>
<gene>
    <name evidence="8" type="ORF">F4557_006965</name>
    <name evidence="7" type="ORF">GCM10009546_11140</name>
</gene>
<reference evidence="7" key="1">
    <citation type="journal article" date="2014" name="Int. J. Syst. Evol. Microbiol.">
        <title>Complete genome of a new Firmicutes species belonging to the dominant human colonic microbiota ('Ruminococcus bicirculans') reveals two chromosomes and a selective capacity to utilize plant glucans.</title>
        <authorList>
            <consortium name="NISC Comparative Sequencing Program"/>
            <person name="Wegmann U."/>
            <person name="Louis P."/>
            <person name="Goesmann A."/>
            <person name="Henrissat B."/>
            <person name="Duncan S.H."/>
            <person name="Flint H.J."/>
        </authorList>
    </citation>
    <scope>NUCLEOTIDE SEQUENCE</scope>
    <source>
        <strain evidence="7">JCM 10667</strain>
    </source>
</reference>
<accession>A0A7W7IK12</accession>
<evidence type="ECO:0000256" key="5">
    <source>
        <dbReference type="SAM" id="Phobius"/>
    </source>
</evidence>
<name>A0A7W7IK12_9ACTN</name>
<dbReference type="GO" id="GO:0016020">
    <property type="term" value="C:membrane"/>
    <property type="evidence" value="ECO:0007669"/>
    <property type="project" value="UniProtKB-SubCell"/>
</dbReference>
<evidence type="ECO:0000313" key="7">
    <source>
        <dbReference type="EMBL" id="GAA0550855.1"/>
    </source>
</evidence>
<evidence type="ECO:0000313" key="10">
    <source>
        <dbReference type="Proteomes" id="UP001501427"/>
    </source>
</evidence>
<reference evidence="7" key="4">
    <citation type="submission" date="2023-12" db="EMBL/GenBank/DDBJ databases">
        <authorList>
            <person name="Sun Q."/>
            <person name="Inoue M."/>
        </authorList>
    </citation>
    <scope>NUCLEOTIDE SEQUENCE</scope>
    <source>
        <strain evidence="7">JCM 10667</strain>
    </source>
</reference>
<comment type="caution">
    <text evidence="8">The sequence shown here is derived from an EMBL/GenBank/DDBJ whole genome shotgun (WGS) entry which is preliminary data.</text>
</comment>
<dbReference type="EMBL" id="BAAAHD010000008">
    <property type="protein sequence ID" value="GAA0550855.1"/>
    <property type="molecule type" value="Genomic_DNA"/>
</dbReference>